<dbReference type="EC" id="2.7.7.7" evidence="2"/>
<evidence type="ECO:0000256" key="4">
    <source>
        <dbReference type="ARBA" id="ARBA00022679"/>
    </source>
</evidence>
<sequence length="588" mass="68078">MFKQLFKYIELNLHPKTTIFVHNLGSFDGYFIFKYASNIYNIKSVKSIIDNQNKFILIEVKKIKFVDSHRIFAISLNALCDVFNHGEGKTSAYNSEFNSLNMFKNPELLNKFRIYADNDSIVLYKCMLKASILYQENYDVDISQVVSMSSLSMLIFRKKFLNVKIPVLNHKLDEFIRDSYYGGATDYYIKYAKKVYYYDVNSLYPFAMLKDLPLKPPLPQPESGQRIKWIDDSIKLSDFFGFALVKVYCPVNISKPLLPKKHKGKTIFPTGTWIGIYYSEELKAVEKYGYKVEIIKGLEFSKAKIFTDYINHFYEIKKTSTGPLRFIGKNHLNYLYGLFGRLKTVLETITILNTEIEFYLVSRIIKNIIKIDDEKSVLLTMQNIDTDIVSELNSTLETELLNYESIVKTNVAIASAVTANARIHMIPFKISNETCYTDTDSVFTTLELPNNLIGEDLGMMKDELKGLVIEEAYFFDIKKYGYWYIDQQGQRVYKSTVAGVKRNSLSWSDLECLASGGSLTKVLPKVFYKNINNLSIEIKDINTTISNNPSKKCINNRYIPIDVFEVDHKFAMLTLTNKLKYRIKHWIV</sequence>
<dbReference type="PANTHER" id="PTHR33568">
    <property type="entry name" value="DNA POLYMERASE"/>
    <property type="match status" value="1"/>
</dbReference>
<evidence type="ECO:0000256" key="7">
    <source>
        <dbReference type="ARBA" id="ARBA00022932"/>
    </source>
</evidence>
<evidence type="ECO:0000256" key="9">
    <source>
        <dbReference type="ARBA" id="ARBA00049244"/>
    </source>
</evidence>
<dbReference type="Gene3D" id="3.30.420.10">
    <property type="entry name" value="Ribonuclease H-like superfamily/Ribonuclease H"/>
    <property type="match status" value="1"/>
</dbReference>
<dbReference type="GO" id="GO:0006260">
    <property type="term" value="P:DNA replication"/>
    <property type="evidence" value="ECO:0007669"/>
    <property type="project" value="UniProtKB-KW"/>
</dbReference>
<keyword evidence="4 11" id="KW-0808">Transferase</keyword>
<dbReference type="SUPFAM" id="SSF53098">
    <property type="entry name" value="Ribonuclease H-like"/>
    <property type="match status" value="1"/>
</dbReference>
<dbReference type="EMBL" id="HE613568">
    <property type="protein sequence ID" value="CCE89226.1"/>
    <property type="molecule type" value="Genomic_DNA"/>
</dbReference>
<geneLocation type="mitochondrion" evidence="11"/>
<evidence type="ECO:0000256" key="3">
    <source>
        <dbReference type="ARBA" id="ARBA00014385"/>
    </source>
</evidence>
<evidence type="ECO:0000313" key="11">
    <source>
        <dbReference type="EMBL" id="CCE89226.1"/>
    </source>
</evidence>
<protein>
    <recommendedName>
        <fullName evidence="3">Probable DNA polymerase</fullName>
        <ecNumber evidence="2">2.7.7.7</ecNumber>
    </recommendedName>
</protein>
<dbReference type="InterPro" id="IPR017964">
    <property type="entry name" value="DNA-dir_DNA_pol_B_CS"/>
</dbReference>
<dbReference type="SUPFAM" id="SSF56672">
    <property type="entry name" value="DNA/RNA polymerases"/>
    <property type="match status" value="1"/>
</dbReference>
<keyword evidence="5 11" id="KW-0548">Nucleotidyltransferase</keyword>
<evidence type="ECO:0000259" key="10">
    <source>
        <dbReference type="Pfam" id="PF03175"/>
    </source>
</evidence>
<dbReference type="AlphaFoldDB" id="L8B9B3"/>
<comment type="catalytic activity">
    <reaction evidence="9">
        <text>DNA(n) + a 2'-deoxyribonucleoside 5'-triphosphate = DNA(n+1) + diphosphate</text>
        <dbReference type="Rhea" id="RHEA:22508"/>
        <dbReference type="Rhea" id="RHEA-COMP:17339"/>
        <dbReference type="Rhea" id="RHEA-COMP:17340"/>
        <dbReference type="ChEBI" id="CHEBI:33019"/>
        <dbReference type="ChEBI" id="CHEBI:61560"/>
        <dbReference type="ChEBI" id="CHEBI:173112"/>
        <dbReference type="EC" id="2.7.7.7"/>
    </reaction>
</comment>
<dbReference type="GO" id="GO:0003887">
    <property type="term" value="F:DNA-directed DNA polymerase activity"/>
    <property type="evidence" value="ECO:0007669"/>
    <property type="project" value="UniProtKB-KW"/>
</dbReference>
<dbReference type="GO" id="GO:0003677">
    <property type="term" value="F:DNA binding"/>
    <property type="evidence" value="ECO:0007669"/>
    <property type="project" value="UniProtKB-KW"/>
</dbReference>
<feature type="domain" description="DNA-directed DNA polymerase family B mitochondria/virus" evidence="10">
    <location>
        <begin position="17"/>
        <end position="428"/>
    </location>
</feature>
<dbReference type="PROSITE" id="PS00116">
    <property type="entry name" value="DNA_POLYMERASE_B"/>
    <property type="match status" value="1"/>
</dbReference>
<comment type="similarity">
    <text evidence="1">Belongs to the DNA polymerase type-B family.</text>
</comment>
<evidence type="ECO:0000256" key="8">
    <source>
        <dbReference type="ARBA" id="ARBA00023125"/>
    </source>
</evidence>
<dbReference type="InterPro" id="IPR012337">
    <property type="entry name" value="RNaseH-like_sf"/>
</dbReference>
<keyword evidence="7 11" id="KW-0239">DNA-directed DNA polymerase</keyword>
<dbReference type="InterPro" id="IPR036397">
    <property type="entry name" value="RNaseH_sf"/>
</dbReference>
<dbReference type="Gene3D" id="1.10.287.690">
    <property type="entry name" value="Helix hairpin bin"/>
    <property type="match status" value="1"/>
</dbReference>
<accession>L8B9B3</accession>
<evidence type="ECO:0000256" key="5">
    <source>
        <dbReference type="ARBA" id="ARBA00022695"/>
    </source>
</evidence>
<evidence type="ECO:0000256" key="2">
    <source>
        <dbReference type="ARBA" id="ARBA00012417"/>
    </source>
</evidence>
<organism evidence="11">
    <name type="scientific">Phlebia radiata</name>
    <name type="common">White-rot fungus</name>
    <dbReference type="NCBI Taxonomy" id="5308"/>
    <lineage>
        <taxon>Eukaryota</taxon>
        <taxon>Fungi</taxon>
        <taxon>Dikarya</taxon>
        <taxon>Basidiomycota</taxon>
        <taxon>Agaricomycotina</taxon>
        <taxon>Agaricomycetes</taxon>
        <taxon>Polyporales</taxon>
        <taxon>Meruliaceae</taxon>
        <taxon>Phlebia</taxon>
    </lineage>
</organism>
<dbReference type="InterPro" id="IPR004868">
    <property type="entry name" value="DNA-dir_DNA_pol_B_mt/vir"/>
</dbReference>
<keyword evidence="11" id="KW-0496">Mitochondrion</keyword>
<dbReference type="GeneID" id="14469609"/>
<dbReference type="Pfam" id="PF03175">
    <property type="entry name" value="DNA_pol_B_2"/>
    <property type="match status" value="1"/>
</dbReference>
<keyword evidence="6" id="KW-0235">DNA replication</keyword>
<name>L8B9B3_PHLRA</name>
<dbReference type="GO" id="GO:0000166">
    <property type="term" value="F:nucleotide binding"/>
    <property type="evidence" value="ECO:0007669"/>
    <property type="project" value="InterPro"/>
</dbReference>
<gene>
    <name evidence="11" type="primary">dpoB</name>
    <name evidence="11" type="ORF">PRA_mt0150</name>
</gene>
<evidence type="ECO:0000256" key="6">
    <source>
        <dbReference type="ARBA" id="ARBA00022705"/>
    </source>
</evidence>
<dbReference type="Gene3D" id="3.90.1600.10">
    <property type="entry name" value="Palm domain of DNA polymerase"/>
    <property type="match status" value="2"/>
</dbReference>
<proteinExistence type="inferred from homology"/>
<dbReference type="InterPro" id="IPR023211">
    <property type="entry name" value="DNA_pol_palm_dom_sf"/>
</dbReference>
<dbReference type="PANTHER" id="PTHR33568:SF3">
    <property type="entry name" value="DNA-DIRECTED DNA POLYMERASE"/>
    <property type="match status" value="1"/>
</dbReference>
<dbReference type="InterPro" id="IPR043502">
    <property type="entry name" value="DNA/RNA_pol_sf"/>
</dbReference>
<evidence type="ECO:0000256" key="1">
    <source>
        <dbReference type="ARBA" id="ARBA00005755"/>
    </source>
</evidence>
<reference evidence="11" key="1">
    <citation type="journal article" date="2014" name="PLoS ONE">
        <title>Mitochondrial Genome of Phlebia radiata Is the Second Largest (156 kbp) among Fungi and Features Signs of Genome Flexibility and Recent Recombination Events.</title>
        <authorList>
            <person name="Salavirta H."/>
            <person name="Oksanen I."/>
            <person name="Kuuskeri J."/>
            <person name="Makela M."/>
            <person name="Laine P."/>
            <person name="Paulin L."/>
            <person name="Lundell T."/>
        </authorList>
    </citation>
    <scope>NUCLEOTIDE SEQUENCE</scope>
    <source>
        <strain evidence="11">79</strain>
    </source>
</reference>
<dbReference type="RefSeq" id="YP_007374941.1">
    <property type="nucleotide sequence ID" value="NC_020148.1"/>
</dbReference>
<keyword evidence="8" id="KW-0238">DNA-binding</keyword>